<keyword evidence="3" id="KW-1185">Reference proteome</keyword>
<evidence type="ECO:0000256" key="1">
    <source>
        <dbReference type="SAM" id="Phobius"/>
    </source>
</evidence>
<sequence length="331" mass="37433">MQRPVANIQGDHVRPLESSDEKIVKMLIGQGVMEGIAQANNKFITHPGIIILILVLGHLLNQVMSFKADSSNPLSYFTPLIGPCLITLPFLGIAEYIHRPRFTALLRKVIGGEDLIRLYQYYSTSSFDRKGNSGWVFIHKEEIVGVILIDQSNPGKSLDSVLGEEEGQIKYQSISNTKTETTTMNNKSILDNHRNVRRRNIDTNKSVPIASVDSDPTRKNMIQIRHLEVDSPYRQSGISLDLLLAALDQAFTSKDIEQVIIQTKPFSDDKYLNQVGFERLSNVEIDQSDLEEPVKIGLLGWKGHWLSLDRMKWDQNRKSILDRVAKGRKVN</sequence>
<dbReference type="RefSeq" id="XP_062794377.1">
    <property type="nucleotide sequence ID" value="XM_062938326.1"/>
</dbReference>
<evidence type="ECO:0000313" key="2">
    <source>
        <dbReference type="EMBL" id="WRT69638.1"/>
    </source>
</evidence>
<dbReference type="GeneID" id="87958757"/>
<dbReference type="Proteomes" id="UP001329825">
    <property type="component" value="Chromosome 9"/>
</dbReference>
<organism evidence="2 3">
    <name type="scientific">Kwoniella shivajii</name>
    <dbReference type="NCBI Taxonomy" id="564305"/>
    <lineage>
        <taxon>Eukaryota</taxon>
        <taxon>Fungi</taxon>
        <taxon>Dikarya</taxon>
        <taxon>Basidiomycota</taxon>
        <taxon>Agaricomycotina</taxon>
        <taxon>Tremellomycetes</taxon>
        <taxon>Tremellales</taxon>
        <taxon>Cryptococcaceae</taxon>
        <taxon>Kwoniella</taxon>
    </lineage>
</organism>
<dbReference type="InterPro" id="IPR016181">
    <property type="entry name" value="Acyl_CoA_acyltransferase"/>
</dbReference>
<keyword evidence="1" id="KW-0472">Membrane</keyword>
<evidence type="ECO:0000313" key="3">
    <source>
        <dbReference type="Proteomes" id="UP001329825"/>
    </source>
</evidence>
<feature type="transmembrane region" description="Helical" evidence="1">
    <location>
        <begin position="43"/>
        <end position="60"/>
    </location>
</feature>
<accession>A0ABZ1D6H0</accession>
<proteinExistence type="predicted"/>
<gene>
    <name evidence="2" type="ORF">IL334_006627</name>
</gene>
<protein>
    <recommendedName>
        <fullName evidence="4">N-acetyltransferase domain-containing protein</fullName>
    </recommendedName>
</protein>
<keyword evidence="1" id="KW-1133">Transmembrane helix</keyword>
<reference evidence="2 3" key="1">
    <citation type="submission" date="2024-01" db="EMBL/GenBank/DDBJ databases">
        <title>Comparative genomics of Cryptococcus and Kwoniella reveals pathogenesis evolution and contrasting modes of karyotype evolution via chromosome fusion or intercentromeric recombination.</title>
        <authorList>
            <person name="Coelho M.A."/>
            <person name="David-Palma M."/>
            <person name="Shea T."/>
            <person name="Bowers K."/>
            <person name="McGinley-Smith S."/>
            <person name="Mohammad A.W."/>
            <person name="Gnirke A."/>
            <person name="Yurkov A.M."/>
            <person name="Nowrousian M."/>
            <person name="Sun S."/>
            <person name="Cuomo C.A."/>
            <person name="Heitman J."/>
        </authorList>
    </citation>
    <scope>NUCLEOTIDE SEQUENCE [LARGE SCALE GENOMIC DNA]</scope>
    <source>
        <strain evidence="2">CBS 11374</strain>
    </source>
</reference>
<keyword evidence="1" id="KW-0812">Transmembrane</keyword>
<dbReference type="SUPFAM" id="SSF55729">
    <property type="entry name" value="Acyl-CoA N-acyltransferases (Nat)"/>
    <property type="match status" value="1"/>
</dbReference>
<dbReference type="EMBL" id="CP141889">
    <property type="protein sequence ID" value="WRT69638.1"/>
    <property type="molecule type" value="Genomic_DNA"/>
</dbReference>
<name>A0ABZ1D6H0_9TREE</name>
<evidence type="ECO:0008006" key="4">
    <source>
        <dbReference type="Google" id="ProtNLM"/>
    </source>
</evidence>
<feature type="transmembrane region" description="Helical" evidence="1">
    <location>
        <begin position="80"/>
        <end position="98"/>
    </location>
</feature>